<comment type="subcellular location">
    <subcellularLocation>
        <location evidence="6">Cytoplasm</location>
    </subcellularLocation>
</comment>
<reference evidence="9" key="1">
    <citation type="submission" date="2015-11" db="EMBL/GenBank/DDBJ databases">
        <authorList>
            <person name="Seth-Smith H.M.B."/>
        </authorList>
    </citation>
    <scope>NUCLEOTIDE SEQUENCE [LARGE SCALE GENOMIC DNA]</scope>
    <source>
        <strain evidence="9">2013Ark11</strain>
    </source>
</reference>
<proteinExistence type="inferred from homology"/>
<evidence type="ECO:0000259" key="7">
    <source>
        <dbReference type="Pfam" id="PF00889"/>
    </source>
</evidence>
<dbReference type="HAMAP" id="MF_00050">
    <property type="entry name" value="EF_Ts"/>
    <property type="match status" value="1"/>
</dbReference>
<keyword evidence="9" id="KW-1185">Reference proteome</keyword>
<dbReference type="InterPro" id="IPR009060">
    <property type="entry name" value="UBA-like_sf"/>
</dbReference>
<dbReference type="PATRIC" id="fig|1561003.3.peg.120"/>
<organism evidence="8 9">
    <name type="scientific">Candidatus Ichthyocystis hellenicum</name>
    <dbReference type="NCBI Taxonomy" id="1561003"/>
    <lineage>
        <taxon>Bacteria</taxon>
        <taxon>Pseudomonadati</taxon>
        <taxon>Pseudomonadota</taxon>
        <taxon>Betaproteobacteria</taxon>
        <taxon>Burkholderiales</taxon>
        <taxon>Candidatus Ichthyocystis</taxon>
    </lineage>
</organism>
<evidence type="ECO:0000256" key="2">
    <source>
        <dbReference type="ARBA" id="ARBA00016956"/>
    </source>
</evidence>
<evidence type="ECO:0000313" key="9">
    <source>
        <dbReference type="Proteomes" id="UP000198651"/>
    </source>
</evidence>
<dbReference type="Pfam" id="PF00889">
    <property type="entry name" value="EF_TS"/>
    <property type="match status" value="1"/>
</dbReference>
<feature type="region of interest" description="Involved in Mg(2+) ion dislocation from EF-Tu" evidence="6">
    <location>
        <begin position="82"/>
        <end position="85"/>
    </location>
</feature>
<dbReference type="SUPFAM" id="SSF46934">
    <property type="entry name" value="UBA-like"/>
    <property type="match status" value="1"/>
</dbReference>
<dbReference type="PANTHER" id="PTHR11741">
    <property type="entry name" value="ELONGATION FACTOR TS"/>
    <property type="match status" value="1"/>
</dbReference>
<dbReference type="InterPro" id="IPR014039">
    <property type="entry name" value="Transl_elong_EFTs/EF1B_dimer"/>
</dbReference>
<feature type="domain" description="Translation elongation factor EFTs/EF1B dimerisation" evidence="7">
    <location>
        <begin position="73"/>
        <end position="272"/>
    </location>
</feature>
<protein>
    <recommendedName>
        <fullName evidence="2 6">Elongation factor Ts</fullName>
        <shortName evidence="6">EF-Ts</shortName>
    </recommendedName>
</protein>
<keyword evidence="3 6" id="KW-0963">Cytoplasm</keyword>
<evidence type="ECO:0000256" key="1">
    <source>
        <dbReference type="ARBA" id="ARBA00005532"/>
    </source>
</evidence>
<dbReference type="Proteomes" id="UP000198651">
    <property type="component" value="Chromosome I"/>
</dbReference>
<dbReference type="STRING" id="1561003.Ark11_0119"/>
<evidence type="ECO:0000313" key="8">
    <source>
        <dbReference type="EMBL" id="CUT16978.1"/>
    </source>
</evidence>
<comment type="similarity">
    <text evidence="1 6">Belongs to the EF-Ts family.</text>
</comment>
<dbReference type="Gene3D" id="3.30.479.20">
    <property type="entry name" value="Elongation factor Ts, dimerisation domain"/>
    <property type="match status" value="2"/>
</dbReference>
<sequence>MGEVSASMVRDLRLKTDAPLLECKKALVEADGDINKAEDILRVRLGNRATKASSRVASEGAVLCLIADDYHSGVLLEVNCETDFVCKNESFVEFSNTVATMILKSHPDGLEQLMGLVLDDGRTLEDMRIALIGRIGENIAVRRFTFWESDSALACYVHGSRIAVMVDYSGDSVAARDVAMHVAASRPLCVTRDDISADVLDREREIYRQQAVQSGKSDDIVAKMVDGRLAKFLSEVSLMDQPFVRNTDQSVAGMLSKTGTTISRFQLFVVGEGIEKEQIDFAKEVAAVTGR</sequence>
<evidence type="ECO:0000256" key="4">
    <source>
        <dbReference type="ARBA" id="ARBA00022768"/>
    </source>
</evidence>
<dbReference type="GO" id="GO:0005737">
    <property type="term" value="C:cytoplasm"/>
    <property type="evidence" value="ECO:0007669"/>
    <property type="project" value="UniProtKB-SubCell"/>
</dbReference>
<dbReference type="Gene3D" id="1.10.286.20">
    <property type="match status" value="1"/>
</dbReference>
<evidence type="ECO:0000256" key="3">
    <source>
        <dbReference type="ARBA" id="ARBA00022490"/>
    </source>
</evidence>
<accession>A0A0S4M264</accession>
<evidence type="ECO:0000256" key="5">
    <source>
        <dbReference type="ARBA" id="ARBA00022917"/>
    </source>
</evidence>
<name>A0A0S4M264_9BURK</name>
<dbReference type="InterPro" id="IPR001816">
    <property type="entry name" value="Transl_elong_EFTs/EF1B"/>
</dbReference>
<keyword evidence="5 6" id="KW-0648">Protein biosynthesis</keyword>
<dbReference type="InterPro" id="IPR036402">
    <property type="entry name" value="EF-Ts_dimer_sf"/>
</dbReference>
<dbReference type="EMBL" id="LN906597">
    <property type="protein sequence ID" value="CUT16978.1"/>
    <property type="molecule type" value="Genomic_DNA"/>
</dbReference>
<comment type="function">
    <text evidence="6">Associates with the EF-Tu.GDP complex and induces the exchange of GDP to GTP. It remains bound to the aminoacyl-tRNA.EF-Tu.GTP complex up to the GTP hydrolysis stage on the ribosome.</text>
</comment>
<dbReference type="NCBIfam" id="TIGR00116">
    <property type="entry name" value="tsf"/>
    <property type="match status" value="1"/>
</dbReference>
<dbReference type="CDD" id="cd14275">
    <property type="entry name" value="UBA_EF-Ts"/>
    <property type="match status" value="1"/>
</dbReference>
<dbReference type="AlphaFoldDB" id="A0A0S4M264"/>
<dbReference type="SUPFAM" id="SSF54713">
    <property type="entry name" value="Elongation factor Ts (EF-Ts), dimerisation domain"/>
    <property type="match status" value="2"/>
</dbReference>
<dbReference type="RefSeq" id="WP_092343112.1">
    <property type="nucleotide sequence ID" value="NZ_FLSL01000091.1"/>
</dbReference>
<dbReference type="PANTHER" id="PTHR11741:SF0">
    <property type="entry name" value="ELONGATION FACTOR TS, MITOCHONDRIAL"/>
    <property type="match status" value="1"/>
</dbReference>
<evidence type="ECO:0000256" key="6">
    <source>
        <dbReference type="HAMAP-Rule" id="MF_00050"/>
    </source>
</evidence>
<dbReference type="GO" id="GO:0003746">
    <property type="term" value="F:translation elongation factor activity"/>
    <property type="evidence" value="ECO:0007669"/>
    <property type="project" value="UniProtKB-UniRule"/>
</dbReference>
<dbReference type="OrthoDB" id="9808348at2"/>
<dbReference type="Gene3D" id="1.10.8.10">
    <property type="entry name" value="DNA helicase RuvA subunit, C-terminal domain"/>
    <property type="match status" value="1"/>
</dbReference>
<gene>
    <name evidence="6 8" type="primary">tsf</name>
    <name evidence="8" type="ORF">Ark11_0119</name>
</gene>
<dbReference type="FunFam" id="1.10.8.10:FF:000001">
    <property type="entry name" value="Elongation factor Ts"/>
    <property type="match status" value="1"/>
</dbReference>
<dbReference type="FunFam" id="1.10.286.20:FF:000001">
    <property type="entry name" value="Elongation factor Ts"/>
    <property type="match status" value="1"/>
</dbReference>
<keyword evidence="4 6" id="KW-0251">Elongation factor</keyword>